<evidence type="ECO:0000313" key="1">
    <source>
        <dbReference type="EMBL" id="OKL40264.1"/>
    </source>
</evidence>
<comment type="caution">
    <text evidence="1">The sequence shown here is derived from an EMBL/GenBank/DDBJ whole genome shotgun (WGS) entry which is preliminary data.</text>
</comment>
<dbReference type="RefSeq" id="WP_073852369.1">
    <property type="nucleotide sequence ID" value="NZ_LVWA01000005.1"/>
</dbReference>
<evidence type="ECO:0000313" key="2">
    <source>
        <dbReference type="Proteomes" id="UP000186551"/>
    </source>
</evidence>
<reference evidence="1 2" key="1">
    <citation type="submission" date="2016-03" db="EMBL/GenBank/DDBJ databases">
        <title>Genome sequence of Pontibacter sp. nov., of the family cytophagaceae, isolated from marine sediment of the Yellow Sea, China.</title>
        <authorList>
            <person name="Zhang G."/>
            <person name="Zhang R."/>
        </authorList>
    </citation>
    <scope>NUCLEOTIDE SEQUENCE [LARGE SCALE GENOMIC DNA]</scope>
    <source>
        <strain evidence="1 2">S10-8</strain>
    </source>
</reference>
<sequence>MIKQPGVFIERVETELKKLGYSFDHGFVKYYDEQVHYENMKPFHKPKAFDYQKEFRFYVDNEKNKPLRINIGSMKSYCKIFDAKDLIGLKLETKPKYS</sequence>
<protein>
    <submittedName>
        <fullName evidence="1">Uncharacterized protein</fullName>
    </submittedName>
</protein>
<dbReference type="Proteomes" id="UP000186551">
    <property type="component" value="Unassembled WGS sequence"/>
</dbReference>
<keyword evidence="2" id="KW-1185">Reference proteome</keyword>
<proteinExistence type="predicted"/>
<name>A0A1Q5PDH3_9BACT</name>
<dbReference type="AlphaFoldDB" id="A0A1Q5PDH3"/>
<gene>
    <name evidence="1" type="ORF">A3841_18230</name>
</gene>
<dbReference type="EMBL" id="LVWA01000005">
    <property type="protein sequence ID" value="OKL40264.1"/>
    <property type="molecule type" value="Genomic_DNA"/>
</dbReference>
<organism evidence="1 2">
    <name type="scientific">Pontibacter flavimaris</name>
    <dbReference type="NCBI Taxonomy" id="1797110"/>
    <lineage>
        <taxon>Bacteria</taxon>
        <taxon>Pseudomonadati</taxon>
        <taxon>Bacteroidota</taxon>
        <taxon>Cytophagia</taxon>
        <taxon>Cytophagales</taxon>
        <taxon>Hymenobacteraceae</taxon>
        <taxon>Pontibacter</taxon>
    </lineage>
</organism>
<accession>A0A1Q5PDH3</accession>